<dbReference type="RefSeq" id="WP_284937159.1">
    <property type="nucleotide sequence ID" value="NZ_JANURM010000003.1"/>
</dbReference>
<organism evidence="1 2">
    <name type="scientific">Campylobacter gastrosuis</name>
    <dbReference type="NCBI Taxonomy" id="2974576"/>
    <lineage>
        <taxon>Bacteria</taxon>
        <taxon>Pseudomonadati</taxon>
        <taxon>Campylobacterota</taxon>
        <taxon>Epsilonproteobacteria</taxon>
        <taxon>Campylobacterales</taxon>
        <taxon>Campylobacteraceae</taxon>
        <taxon>Campylobacter</taxon>
    </lineage>
</organism>
<accession>A0ABT7HQ31</accession>
<name>A0ABT7HQ31_9BACT</name>
<evidence type="ECO:0008006" key="3">
    <source>
        <dbReference type="Google" id="ProtNLM"/>
    </source>
</evidence>
<evidence type="ECO:0000313" key="1">
    <source>
        <dbReference type="EMBL" id="MDL0088504.1"/>
    </source>
</evidence>
<dbReference type="EMBL" id="JANURM010000003">
    <property type="protein sequence ID" value="MDL0088504.1"/>
    <property type="molecule type" value="Genomic_DNA"/>
</dbReference>
<protein>
    <recommendedName>
        <fullName evidence="3">DUF3102 domain-containing protein</fullName>
    </recommendedName>
</protein>
<comment type="caution">
    <text evidence="1">The sequence shown here is derived from an EMBL/GenBank/DDBJ whole genome shotgun (WGS) entry which is preliminary data.</text>
</comment>
<gene>
    <name evidence="1" type="ORF">NYG85_03820</name>
</gene>
<proteinExistence type="predicted"/>
<reference evidence="1" key="1">
    <citation type="submission" date="2022-08" db="EMBL/GenBank/DDBJ databases">
        <authorList>
            <person name="Wang H."/>
        </authorList>
    </citation>
    <scope>NUCLEOTIDE SEQUENCE</scope>
    <source>
        <strain evidence="1">PS10</strain>
    </source>
</reference>
<keyword evidence="2" id="KW-1185">Reference proteome</keyword>
<reference evidence="1" key="2">
    <citation type="journal article" date="2023" name="Microorganisms">
        <title>Isolation and Genomic Characteristics of Cat-Borne Campylobacter felis sp. nov. and Sheep-Borne Campylobacter ovis sp. nov.</title>
        <authorList>
            <person name="Wang H."/>
            <person name="Li Y."/>
            <person name="Gu Y."/>
            <person name="Zhou G."/>
            <person name="Chen X."/>
            <person name="Zhang X."/>
            <person name="Shao Z."/>
            <person name="Zhang J."/>
            <person name="Zhang M."/>
        </authorList>
    </citation>
    <scope>NUCLEOTIDE SEQUENCE</scope>
    <source>
        <strain evidence="1">PS10</strain>
    </source>
</reference>
<sequence length="177" mass="20232">MNEIQKIAFDIYLESAVFENDFKPISEEALSKRLKAQGLEASSSSINRWKNKFNWQTALEEKVRLAMSENKDVKALILASGLKTAVKDTKVDIDRNEVLLAGSYQFFEIEESKILAKQQNGEKISKEEIELMKFIATLTSTRKDKMLDRLALMPRDAVSAEEVLNRLETIEVEVEDE</sequence>
<evidence type="ECO:0000313" key="2">
    <source>
        <dbReference type="Proteomes" id="UP001173801"/>
    </source>
</evidence>
<dbReference type="Proteomes" id="UP001173801">
    <property type="component" value="Unassembled WGS sequence"/>
</dbReference>